<dbReference type="Pfam" id="PF18718">
    <property type="entry name" value="CxC5"/>
    <property type="match status" value="1"/>
</dbReference>
<feature type="domain" description="CxC6 like cysteine cluster associated with KDZ" evidence="2">
    <location>
        <begin position="119"/>
        <end position="182"/>
    </location>
</feature>
<proteinExistence type="predicted"/>
<dbReference type="InterPro" id="IPR041539">
    <property type="entry name" value="CxC5"/>
</dbReference>
<comment type="caution">
    <text evidence="3">The sequence shown here is derived from an EMBL/GenBank/DDBJ whole genome shotgun (WGS) entry which is preliminary data.</text>
</comment>
<evidence type="ECO:0000313" key="3">
    <source>
        <dbReference type="EMBL" id="KAJ7356534.1"/>
    </source>
</evidence>
<dbReference type="AlphaFoldDB" id="A0AAD7AE69"/>
<dbReference type="Proteomes" id="UP001218218">
    <property type="component" value="Unassembled WGS sequence"/>
</dbReference>
<name>A0AAD7AE69_9AGAR</name>
<feature type="domain" description="CxC5 like cysteine cluster associated with KDZ" evidence="1">
    <location>
        <begin position="3"/>
        <end position="60"/>
    </location>
</feature>
<feature type="non-terminal residue" evidence="3">
    <location>
        <position position="363"/>
    </location>
</feature>
<sequence length="363" mass="41290">FPLCKTHYHPNYFVKGTESPTAFQEYYNTGILQFIHVITSSFVEDKLCIYFESQMAIKCMVVTHGEVLSVPHNGNHKNHLNQALQEQNYRMVGTGQPMWSYLCDRCMTMYKGEDVTTGVYDGVSVHCVSCSMHDCTEPLRNQRACYCQTHYHLNSICYIKGCKTQVESGFNTYSEPSYRQHEMASEEKNKAMFQLQNCLQQGGISQVGPVYQTDVSVHPLSQTNEPVQFKTGEPATSAKVKGKNSGNWTNNKQLFVCRCRVIISHTTFFGSEGITGVSHLMASSDPYFDKVGLPVDIWHFKCKHKEGNIFCQVHCNPVRFKELIGMDGETWIFNSSAVEQSNSWFGKFQTIVQEMAISRFTLL</sequence>
<keyword evidence="4" id="KW-1185">Reference proteome</keyword>
<protein>
    <submittedName>
        <fullName evidence="3">Uncharacterized protein</fullName>
    </submittedName>
</protein>
<evidence type="ECO:0000313" key="4">
    <source>
        <dbReference type="Proteomes" id="UP001218218"/>
    </source>
</evidence>
<evidence type="ECO:0000259" key="2">
    <source>
        <dbReference type="Pfam" id="PF18721"/>
    </source>
</evidence>
<dbReference type="Pfam" id="PF18721">
    <property type="entry name" value="CxC6"/>
    <property type="match status" value="1"/>
</dbReference>
<accession>A0AAD7AE69</accession>
<organism evidence="3 4">
    <name type="scientific">Mycena albidolilacea</name>
    <dbReference type="NCBI Taxonomy" id="1033008"/>
    <lineage>
        <taxon>Eukaryota</taxon>
        <taxon>Fungi</taxon>
        <taxon>Dikarya</taxon>
        <taxon>Basidiomycota</taxon>
        <taxon>Agaricomycotina</taxon>
        <taxon>Agaricomycetes</taxon>
        <taxon>Agaricomycetidae</taxon>
        <taxon>Agaricales</taxon>
        <taxon>Marasmiineae</taxon>
        <taxon>Mycenaceae</taxon>
        <taxon>Mycena</taxon>
    </lineage>
</organism>
<reference evidence="3" key="1">
    <citation type="submission" date="2023-03" db="EMBL/GenBank/DDBJ databases">
        <title>Massive genome expansion in bonnet fungi (Mycena s.s.) driven by repeated elements and novel gene families across ecological guilds.</title>
        <authorList>
            <consortium name="Lawrence Berkeley National Laboratory"/>
            <person name="Harder C.B."/>
            <person name="Miyauchi S."/>
            <person name="Viragh M."/>
            <person name="Kuo A."/>
            <person name="Thoen E."/>
            <person name="Andreopoulos B."/>
            <person name="Lu D."/>
            <person name="Skrede I."/>
            <person name="Drula E."/>
            <person name="Henrissat B."/>
            <person name="Morin E."/>
            <person name="Kohler A."/>
            <person name="Barry K."/>
            <person name="LaButti K."/>
            <person name="Morin E."/>
            <person name="Salamov A."/>
            <person name="Lipzen A."/>
            <person name="Mereny Z."/>
            <person name="Hegedus B."/>
            <person name="Baldrian P."/>
            <person name="Stursova M."/>
            <person name="Weitz H."/>
            <person name="Taylor A."/>
            <person name="Grigoriev I.V."/>
            <person name="Nagy L.G."/>
            <person name="Martin F."/>
            <person name="Kauserud H."/>
        </authorList>
    </citation>
    <scope>NUCLEOTIDE SEQUENCE</scope>
    <source>
        <strain evidence="3">CBHHK002</strain>
    </source>
</reference>
<dbReference type="InterPro" id="IPR040898">
    <property type="entry name" value="CxC6"/>
</dbReference>
<dbReference type="EMBL" id="JARIHO010000008">
    <property type="protein sequence ID" value="KAJ7356534.1"/>
    <property type="molecule type" value="Genomic_DNA"/>
</dbReference>
<gene>
    <name evidence="3" type="ORF">DFH08DRAFT_688560</name>
</gene>
<evidence type="ECO:0000259" key="1">
    <source>
        <dbReference type="Pfam" id="PF18718"/>
    </source>
</evidence>